<dbReference type="eggNOG" id="ENOG5033NFU">
    <property type="taxonomic scope" value="Bacteria"/>
</dbReference>
<name>A0A0L6JPJ3_9FIRM</name>
<dbReference type="EMBL" id="LGTC01000001">
    <property type="protein sequence ID" value="KNY27751.1"/>
    <property type="molecule type" value="Genomic_DNA"/>
</dbReference>
<evidence type="ECO:0000313" key="2">
    <source>
        <dbReference type="Proteomes" id="UP000036923"/>
    </source>
</evidence>
<protein>
    <submittedName>
        <fullName evidence="1">Uncharacterized protein</fullName>
    </submittedName>
</protein>
<organism evidence="1 2">
    <name type="scientific">Pseudobacteroides cellulosolvens ATCC 35603 = DSM 2933</name>
    <dbReference type="NCBI Taxonomy" id="398512"/>
    <lineage>
        <taxon>Bacteria</taxon>
        <taxon>Bacillati</taxon>
        <taxon>Bacillota</taxon>
        <taxon>Clostridia</taxon>
        <taxon>Eubacteriales</taxon>
        <taxon>Oscillospiraceae</taxon>
        <taxon>Pseudobacteroides</taxon>
    </lineage>
</organism>
<keyword evidence="2" id="KW-1185">Reference proteome</keyword>
<dbReference type="STRING" id="398512.Bccel_3022"/>
<comment type="caution">
    <text evidence="1">The sequence shown here is derived from an EMBL/GenBank/DDBJ whole genome shotgun (WGS) entry which is preliminary data.</text>
</comment>
<evidence type="ECO:0000313" key="1">
    <source>
        <dbReference type="EMBL" id="KNY27751.1"/>
    </source>
</evidence>
<gene>
    <name evidence="1" type="ORF">Bccel_3022</name>
</gene>
<sequence length="99" mass="11277">MLQDKTIKQKDYERASQLLGKLFEVDSDITEQISRCIQYYGAGGFFKNLETFDFSADVFEKLNAVRLVLFGMGEEVMPEVLIDEIRTQKIDSTEGGAKQ</sequence>
<dbReference type="OrthoDB" id="1798566at2"/>
<dbReference type="Proteomes" id="UP000036923">
    <property type="component" value="Unassembled WGS sequence"/>
</dbReference>
<dbReference type="AlphaFoldDB" id="A0A0L6JPJ3"/>
<dbReference type="RefSeq" id="WP_028308394.1">
    <property type="nucleotide sequence ID" value="NZ_JQKC01000035.1"/>
</dbReference>
<reference evidence="2" key="1">
    <citation type="submission" date="2015-07" db="EMBL/GenBank/DDBJ databases">
        <title>Near-Complete Genome Sequence of the Cellulolytic Bacterium Bacteroides (Pseudobacteroides) cellulosolvens ATCC 35603.</title>
        <authorList>
            <person name="Dassa B."/>
            <person name="Utturkar S.M."/>
            <person name="Klingeman D.M."/>
            <person name="Hurt R.A."/>
            <person name="Keller M."/>
            <person name="Xu J."/>
            <person name="Reddy Y.H.K."/>
            <person name="Borovok I."/>
            <person name="Grinberg I.R."/>
            <person name="Lamed R."/>
            <person name="Zhivin O."/>
            <person name="Bayer E.A."/>
            <person name="Brown S.D."/>
        </authorList>
    </citation>
    <scope>NUCLEOTIDE SEQUENCE [LARGE SCALE GENOMIC DNA]</scope>
    <source>
        <strain evidence="2">DSM 2933</strain>
    </source>
</reference>
<proteinExistence type="predicted"/>
<accession>A0A0L6JPJ3</accession>